<evidence type="ECO:0000259" key="3">
    <source>
        <dbReference type="Pfam" id="PF14238"/>
    </source>
</evidence>
<gene>
    <name evidence="4" type="ORF">DB32_003569</name>
</gene>
<dbReference type="InterPro" id="IPR025641">
    <property type="entry name" value="DUF4340"/>
</dbReference>
<feature type="domain" description="DUF4340" evidence="3">
    <location>
        <begin position="357"/>
        <end position="537"/>
    </location>
</feature>
<feature type="domain" description="DUF4340" evidence="3">
    <location>
        <begin position="79"/>
        <end position="261"/>
    </location>
</feature>
<dbReference type="Proteomes" id="UP000034883">
    <property type="component" value="Chromosome"/>
</dbReference>
<evidence type="ECO:0000313" key="4">
    <source>
        <dbReference type="EMBL" id="AKF06420.1"/>
    </source>
</evidence>
<proteinExistence type="predicted"/>
<name>A0A0F6YIP8_9BACT</name>
<dbReference type="RefSeq" id="WP_053233598.1">
    <property type="nucleotide sequence ID" value="NZ_CP011125.1"/>
</dbReference>
<keyword evidence="5" id="KW-1185">Reference proteome</keyword>
<evidence type="ECO:0000256" key="1">
    <source>
        <dbReference type="SAM" id="MobiDB-lite"/>
    </source>
</evidence>
<dbReference type="EMBL" id="CP011125">
    <property type="protein sequence ID" value="AKF06420.1"/>
    <property type="molecule type" value="Genomic_DNA"/>
</dbReference>
<keyword evidence="2" id="KW-0812">Transmembrane</keyword>
<protein>
    <recommendedName>
        <fullName evidence="3">DUF4340 domain-containing protein</fullName>
    </recommendedName>
</protein>
<feature type="transmembrane region" description="Helical" evidence="2">
    <location>
        <begin position="7"/>
        <end position="28"/>
    </location>
</feature>
<dbReference type="OrthoDB" id="5446509at2"/>
<keyword evidence="2" id="KW-1133">Transmembrane helix</keyword>
<sequence length="748" mass="82280">MSKRTTIVLGVIALAMALFIGIFESGMLSTGELEARRGRVLQRFVRPRVSDVELVSGETRIVLHRDREEDLDEFELGHWQLTAPIASDADQDAVDQLLSSLEWLEARRSLSGISDEDRARFGLAEPRATVRFTVAGEDVTVVLGGEDPRGDGVYVGVSDRPGEAFVVGQDFVEALQHDVAHFRRKELFDSVRSADVSAVELSTQQERARVERTEGGWMLREPYEALARTASLEEIFSMTREVRATRFLDDGDLARHGLDQPSRELVIRRERAEDEANRAPLRLRIGGACPGREAEVVARVGDEGPIVCVTAESISTLDLGVDRLRESRLVAMRDDEMERAEIDGDADYQLRREDMSWQIVQGEDARAADDDAVADWTREMRALEALAYEPATDEALRARGLAAPRATITLHRSDQERSERVALGTTDGDGVWVRRGDDPQIARFPLAAVELLTAPAIRFRDRRLVRDVETNAQDLVVLREGVEERVQKRGTEWRVTTPVEIAADGVVTRDVVRAIASLTAVRFVADRASAEHGLERPRFVVTATFEGALPDEDDGADEHDHEHGEHADEEETPPRVLVLRIGAATEGGAFAQLGEDPAVLVVASELIESLEGPLASRDLLAVESSELESLALVRGGERVELRREGDGWTAGQGPADEARTTLILDRLASMRAVGTTRYGEPAPADGMASPVLVLEIRRRSGSPEQYELRVGAPGAAGADGWYHARRSDLAVGFRLGAAVVRAFLDYQP</sequence>
<organism evidence="4 5">
    <name type="scientific">Sandaracinus amylolyticus</name>
    <dbReference type="NCBI Taxonomy" id="927083"/>
    <lineage>
        <taxon>Bacteria</taxon>
        <taxon>Pseudomonadati</taxon>
        <taxon>Myxococcota</taxon>
        <taxon>Polyangia</taxon>
        <taxon>Polyangiales</taxon>
        <taxon>Sandaracinaceae</taxon>
        <taxon>Sandaracinus</taxon>
    </lineage>
</organism>
<evidence type="ECO:0000256" key="2">
    <source>
        <dbReference type="SAM" id="Phobius"/>
    </source>
</evidence>
<keyword evidence="2" id="KW-0472">Membrane</keyword>
<dbReference type="STRING" id="927083.DB32_003569"/>
<evidence type="ECO:0000313" key="5">
    <source>
        <dbReference type="Proteomes" id="UP000034883"/>
    </source>
</evidence>
<dbReference type="KEGG" id="samy:DB32_003569"/>
<dbReference type="AlphaFoldDB" id="A0A0F6YIP8"/>
<reference evidence="4 5" key="1">
    <citation type="submission" date="2015-03" db="EMBL/GenBank/DDBJ databases">
        <title>Genome assembly of Sandaracinus amylolyticus DSM 53668.</title>
        <authorList>
            <person name="Sharma G."/>
            <person name="Subramanian S."/>
        </authorList>
    </citation>
    <scope>NUCLEOTIDE SEQUENCE [LARGE SCALE GENOMIC DNA]</scope>
    <source>
        <strain evidence="4 5">DSM 53668</strain>
    </source>
</reference>
<accession>A0A0F6YIP8</accession>
<feature type="region of interest" description="Disordered" evidence="1">
    <location>
        <begin position="549"/>
        <end position="574"/>
    </location>
</feature>
<dbReference type="Pfam" id="PF14238">
    <property type="entry name" value="DUF4340"/>
    <property type="match status" value="2"/>
</dbReference>